<reference evidence="3" key="1">
    <citation type="submission" date="2021-02" db="EMBL/GenBank/DDBJ databases">
        <authorList>
            <person name="Nowell W R."/>
        </authorList>
    </citation>
    <scope>NUCLEOTIDE SEQUENCE</scope>
</reference>
<dbReference type="Proteomes" id="UP000663873">
    <property type="component" value="Unassembled WGS sequence"/>
</dbReference>
<evidence type="ECO:0000313" key="2">
    <source>
        <dbReference type="EMBL" id="CAF3075107.1"/>
    </source>
</evidence>
<feature type="domain" description="Peptidase C45 hydrolase" evidence="1">
    <location>
        <begin position="157"/>
        <end position="412"/>
    </location>
</feature>
<dbReference type="InterPro" id="IPR005079">
    <property type="entry name" value="Peptidase_C45_hydrolase"/>
</dbReference>
<accession>A0A819W8E7</accession>
<sequence length="429" mass="49308">MKLIFAVYRTCVRLNSGITHVNKTRAMTSFRIPLHRVKGTHYECVHTIGILTHEVIRHRIANDLTYLSKLFTFVQTDDGRRLYQDFVEKIRLLYPWYWDEIRGLADGSNIALEQILVLNFLNETRTAYRLSEEKKNSDNETGEKGCTTVLINRKDTNTLSLLHNEDHSATLFTTSYLVEADIQSSKYNDDKRESPNEKFIAFCYAGSIPGNAFGVNKHGFACSLNGLYPNFVGHGRLPRQIVNRALLSIQNEDELDKLLQSSPIAYGFCINGGFIHQSQYLLNYELGPNLNIDNENYISKHLIINSEETVEKEKNFSTALNFLVHYNHYEHLNDVIIQQKALESSYSRWRRAQEIGEIFTIDDALSLLGDDKNQLFPIFRLPNQTNINSATLCTVHINFLTLELTVYQSNPKEKNQTTLIYNLGELLKP</sequence>
<organism evidence="3 4">
    <name type="scientific">Rotaria socialis</name>
    <dbReference type="NCBI Taxonomy" id="392032"/>
    <lineage>
        <taxon>Eukaryota</taxon>
        <taxon>Metazoa</taxon>
        <taxon>Spiralia</taxon>
        <taxon>Gnathifera</taxon>
        <taxon>Rotifera</taxon>
        <taxon>Eurotatoria</taxon>
        <taxon>Bdelloidea</taxon>
        <taxon>Philodinida</taxon>
        <taxon>Philodinidae</taxon>
        <taxon>Rotaria</taxon>
    </lineage>
</organism>
<comment type="caution">
    <text evidence="3">The sequence shown here is derived from an EMBL/GenBank/DDBJ whole genome shotgun (WGS) entry which is preliminary data.</text>
</comment>
<dbReference type="AlphaFoldDB" id="A0A819W8E7"/>
<dbReference type="PANTHER" id="PTHR34180">
    <property type="entry name" value="PEPTIDASE C45"/>
    <property type="match status" value="1"/>
</dbReference>
<dbReference type="EMBL" id="CAJNXB010000600">
    <property type="protein sequence ID" value="CAF3075107.1"/>
    <property type="molecule type" value="Genomic_DNA"/>
</dbReference>
<dbReference type="Pfam" id="PF03417">
    <property type="entry name" value="AAT"/>
    <property type="match status" value="1"/>
</dbReference>
<dbReference type="NCBIfam" id="NF040521">
    <property type="entry name" value="C45_proenzyme"/>
    <property type="match status" value="1"/>
</dbReference>
<dbReference type="Gene3D" id="3.60.60.10">
    <property type="entry name" value="Penicillin V Acylase, Chain A"/>
    <property type="match status" value="1"/>
</dbReference>
<name>A0A819W8E7_9BILA</name>
<dbReference type="EMBL" id="CAJOBP010000098">
    <property type="protein sequence ID" value="CAF4121813.1"/>
    <property type="molecule type" value="Genomic_DNA"/>
</dbReference>
<gene>
    <name evidence="2" type="ORF">TIS948_LOCUS5317</name>
    <name evidence="3" type="ORF">UJA718_LOCUS1611</name>
</gene>
<protein>
    <recommendedName>
        <fullName evidence="1">Peptidase C45 hydrolase domain-containing protein</fullName>
    </recommendedName>
</protein>
<dbReference type="Proteomes" id="UP000663825">
    <property type="component" value="Unassembled WGS sequence"/>
</dbReference>
<dbReference type="InterPro" id="IPR047794">
    <property type="entry name" value="C45_proenzyme-like"/>
</dbReference>
<dbReference type="PANTHER" id="PTHR34180:SF1">
    <property type="entry name" value="BETA-ALANYL-DOPAMINE_CARCININE HYDROLASE"/>
    <property type="match status" value="1"/>
</dbReference>
<dbReference type="InterPro" id="IPR047801">
    <property type="entry name" value="Peptidase_C45"/>
</dbReference>
<evidence type="ECO:0000313" key="4">
    <source>
        <dbReference type="Proteomes" id="UP000663873"/>
    </source>
</evidence>
<keyword evidence="4" id="KW-1185">Reference proteome</keyword>
<evidence type="ECO:0000259" key="1">
    <source>
        <dbReference type="Pfam" id="PF03417"/>
    </source>
</evidence>
<proteinExistence type="predicted"/>
<evidence type="ECO:0000313" key="3">
    <source>
        <dbReference type="EMBL" id="CAF4121813.1"/>
    </source>
</evidence>
<dbReference type="OrthoDB" id="189997at2759"/>